<dbReference type="AlphaFoldDB" id="G8TW62"/>
<evidence type="ECO:0000256" key="2">
    <source>
        <dbReference type="SAM" id="Phobius"/>
    </source>
</evidence>
<feature type="transmembrane region" description="Helical" evidence="2">
    <location>
        <begin position="60"/>
        <end position="79"/>
    </location>
</feature>
<dbReference type="EMBL" id="CP003179">
    <property type="protein sequence ID" value="AEW05989.1"/>
    <property type="molecule type" value="Genomic_DNA"/>
</dbReference>
<keyword evidence="2" id="KW-1133">Transmembrane helix</keyword>
<keyword evidence="2" id="KW-0812">Transmembrane</keyword>
<name>G8TW62_SULAD</name>
<feature type="compositionally biased region" description="Basic residues" evidence="1">
    <location>
        <begin position="41"/>
        <end position="58"/>
    </location>
</feature>
<protein>
    <recommendedName>
        <fullName evidence="5">Zinc-ribbon domain-containing protein</fullName>
    </recommendedName>
</protein>
<reference evidence="3 4" key="2">
    <citation type="journal article" date="2012" name="Stand. Genomic Sci.">
        <title>Complete genome sequence of the moderately thermophilic mineral-sulfide-oxidizing firmicute Sulfobacillus acidophilus type strain (NAL(T)).</title>
        <authorList>
            <person name="Anderson I."/>
            <person name="Chertkov O."/>
            <person name="Chen A."/>
            <person name="Saunders E."/>
            <person name="Lapidus A."/>
            <person name="Nolan M."/>
            <person name="Lucas S."/>
            <person name="Hammon N."/>
            <person name="Deshpande S."/>
            <person name="Cheng J.F."/>
            <person name="Han C."/>
            <person name="Tapia R."/>
            <person name="Goodwin L.A."/>
            <person name="Pitluck S."/>
            <person name="Liolios K."/>
            <person name="Pagani I."/>
            <person name="Ivanova N."/>
            <person name="Mikhailova N."/>
            <person name="Pati A."/>
            <person name="Palaniappan K."/>
            <person name="Land M."/>
            <person name="Pan C."/>
            <person name="Rohde M."/>
            <person name="Pukall R."/>
            <person name="Goker M."/>
            <person name="Detter J.C."/>
            <person name="Woyke T."/>
            <person name="Bristow J."/>
            <person name="Eisen J.A."/>
            <person name="Markowitz V."/>
            <person name="Hugenholtz P."/>
            <person name="Kyrpides N.C."/>
            <person name="Klenk H.P."/>
            <person name="Mavromatis K."/>
        </authorList>
    </citation>
    <scope>NUCLEOTIDE SEQUENCE [LARGE SCALE GENOMIC DNA]</scope>
    <source>
        <strain evidence="4">ATCC 700253 / DSM 10332 / NAL</strain>
    </source>
</reference>
<accession>G8TW62</accession>
<feature type="region of interest" description="Disordered" evidence="1">
    <location>
        <begin position="40"/>
        <end position="59"/>
    </location>
</feature>
<dbReference type="PATRIC" id="fig|679936.5.peg.2615"/>
<keyword evidence="4" id="KW-1185">Reference proteome</keyword>
<dbReference type="STRING" id="679936.Sulac_2527"/>
<evidence type="ECO:0000256" key="1">
    <source>
        <dbReference type="SAM" id="MobiDB-lite"/>
    </source>
</evidence>
<dbReference type="HOGENOM" id="CLU_2541319_0_0_9"/>
<gene>
    <name evidence="3" type="ordered locus">Sulac_2527</name>
</gene>
<dbReference type="Proteomes" id="UP000005439">
    <property type="component" value="Chromosome"/>
</dbReference>
<organism evidence="3 4">
    <name type="scientific">Sulfobacillus acidophilus (strain ATCC 700253 / DSM 10332 / NAL)</name>
    <dbReference type="NCBI Taxonomy" id="679936"/>
    <lineage>
        <taxon>Bacteria</taxon>
        <taxon>Bacillati</taxon>
        <taxon>Bacillota</taxon>
        <taxon>Clostridia</taxon>
        <taxon>Eubacteriales</taxon>
        <taxon>Clostridiales Family XVII. Incertae Sedis</taxon>
        <taxon>Sulfobacillus</taxon>
    </lineage>
</organism>
<evidence type="ECO:0008006" key="5">
    <source>
        <dbReference type="Google" id="ProtNLM"/>
    </source>
</evidence>
<proteinExistence type="predicted"/>
<reference evidence="4" key="1">
    <citation type="submission" date="2011-12" db="EMBL/GenBank/DDBJ databases">
        <title>The complete genome of chromosome of Sulfobacillus acidophilus DSM 10332.</title>
        <authorList>
            <person name="Lucas S."/>
            <person name="Han J."/>
            <person name="Lapidus A."/>
            <person name="Bruce D."/>
            <person name="Goodwin L."/>
            <person name="Pitluck S."/>
            <person name="Peters L."/>
            <person name="Kyrpides N."/>
            <person name="Mavromatis K."/>
            <person name="Ivanova N."/>
            <person name="Mikhailova N."/>
            <person name="Chertkov O."/>
            <person name="Saunders E."/>
            <person name="Detter J.C."/>
            <person name="Tapia R."/>
            <person name="Han C."/>
            <person name="Land M."/>
            <person name="Hauser L."/>
            <person name="Markowitz V."/>
            <person name="Cheng J.-F."/>
            <person name="Hugenholtz P."/>
            <person name="Woyke T."/>
            <person name="Wu D."/>
            <person name="Pukall R."/>
            <person name="Gehrich-Schroeter G."/>
            <person name="Schneider S."/>
            <person name="Klenk H.-P."/>
            <person name="Eisen J.A."/>
        </authorList>
    </citation>
    <scope>NUCLEOTIDE SEQUENCE [LARGE SCALE GENOMIC DNA]</scope>
    <source>
        <strain evidence="4">ATCC 700253 / DSM 10332 / NAL</strain>
    </source>
</reference>
<keyword evidence="2" id="KW-0472">Membrane</keyword>
<evidence type="ECO:0000313" key="3">
    <source>
        <dbReference type="EMBL" id="AEW05989.1"/>
    </source>
</evidence>
<dbReference type="KEGG" id="sap:Sulac_2527"/>
<evidence type="ECO:0000313" key="4">
    <source>
        <dbReference type="Proteomes" id="UP000005439"/>
    </source>
</evidence>
<sequence>MYCEHCGAKVVDGGQLCTECGLPPSAGHAAERAMAKVIPFRPRKKTSPARPPKRKRRPSATSWWIIAIVAASLIIPYLWPLGH</sequence>